<accession>A0A6M3LRP5</accession>
<sequence length="53" mass="5994">MFTFTIVDPAWIYAGVIGIFLSLVCNAIAAHYTQRTYQIMREALDVKILNGED</sequence>
<dbReference type="EMBL" id="MT143549">
    <property type="protein sequence ID" value="QJA98066.1"/>
    <property type="molecule type" value="Genomic_DNA"/>
</dbReference>
<protein>
    <submittedName>
        <fullName evidence="2">Uncharacterized protein</fullName>
    </submittedName>
</protein>
<gene>
    <name evidence="2" type="ORF">MM415B05737_0012</name>
</gene>
<evidence type="ECO:0000313" key="2">
    <source>
        <dbReference type="EMBL" id="QJA98066.1"/>
    </source>
</evidence>
<reference evidence="2" key="1">
    <citation type="submission" date="2020-03" db="EMBL/GenBank/DDBJ databases">
        <title>The deep terrestrial virosphere.</title>
        <authorList>
            <person name="Holmfeldt K."/>
            <person name="Nilsson E."/>
            <person name="Simone D."/>
            <person name="Lopez-Fernandez M."/>
            <person name="Wu X."/>
            <person name="de Brujin I."/>
            <person name="Lundin D."/>
            <person name="Andersson A."/>
            <person name="Bertilsson S."/>
            <person name="Dopson M."/>
        </authorList>
    </citation>
    <scope>NUCLEOTIDE SEQUENCE</scope>
    <source>
        <strain evidence="2">MM415B05737</strain>
    </source>
</reference>
<keyword evidence="1" id="KW-0472">Membrane</keyword>
<keyword evidence="1" id="KW-1133">Transmembrane helix</keyword>
<organism evidence="2">
    <name type="scientific">viral metagenome</name>
    <dbReference type="NCBI Taxonomy" id="1070528"/>
    <lineage>
        <taxon>unclassified sequences</taxon>
        <taxon>metagenomes</taxon>
        <taxon>organismal metagenomes</taxon>
    </lineage>
</organism>
<name>A0A6M3LRP5_9ZZZZ</name>
<evidence type="ECO:0000256" key="1">
    <source>
        <dbReference type="SAM" id="Phobius"/>
    </source>
</evidence>
<proteinExistence type="predicted"/>
<keyword evidence="1" id="KW-0812">Transmembrane</keyword>
<dbReference type="AlphaFoldDB" id="A0A6M3LRP5"/>
<feature type="transmembrane region" description="Helical" evidence="1">
    <location>
        <begin position="12"/>
        <end position="32"/>
    </location>
</feature>